<keyword evidence="7 11" id="KW-0406">Ion transport</keyword>
<gene>
    <name evidence="13" type="ORF">BSL78_03771</name>
</gene>
<dbReference type="PRINTS" id="PR01078">
    <property type="entry name" value="AMINACHANNEL"/>
</dbReference>
<organism evidence="13 14">
    <name type="scientific">Stichopus japonicus</name>
    <name type="common">Sea cucumber</name>
    <dbReference type="NCBI Taxonomy" id="307972"/>
    <lineage>
        <taxon>Eukaryota</taxon>
        <taxon>Metazoa</taxon>
        <taxon>Echinodermata</taxon>
        <taxon>Eleutherozoa</taxon>
        <taxon>Echinozoa</taxon>
        <taxon>Holothuroidea</taxon>
        <taxon>Aspidochirotacea</taxon>
        <taxon>Aspidochirotida</taxon>
        <taxon>Stichopodidae</taxon>
        <taxon>Apostichopus</taxon>
    </lineage>
</organism>
<evidence type="ECO:0000256" key="1">
    <source>
        <dbReference type="ARBA" id="ARBA00004141"/>
    </source>
</evidence>
<keyword evidence="5 12" id="KW-1133">Transmembrane helix</keyword>
<evidence type="ECO:0000256" key="3">
    <source>
        <dbReference type="ARBA" id="ARBA00022461"/>
    </source>
</evidence>
<evidence type="ECO:0000256" key="7">
    <source>
        <dbReference type="ARBA" id="ARBA00023065"/>
    </source>
</evidence>
<feature type="transmembrane region" description="Helical" evidence="12">
    <location>
        <begin position="406"/>
        <end position="429"/>
    </location>
</feature>
<evidence type="ECO:0000313" key="14">
    <source>
        <dbReference type="Proteomes" id="UP000230750"/>
    </source>
</evidence>
<dbReference type="Gene3D" id="2.60.470.10">
    <property type="entry name" value="Acid-sensing ion channels like domains"/>
    <property type="match status" value="1"/>
</dbReference>
<comment type="subcellular location">
    <subcellularLocation>
        <location evidence="1">Membrane</location>
        <topology evidence="1">Multi-pass membrane protein</topology>
    </subcellularLocation>
</comment>
<accession>A0A2G8LG86</accession>
<evidence type="ECO:0000256" key="8">
    <source>
        <dbReference type="ARBA" id="ARBA00023136"/>
    </source>
</evidence>
<sequence>MAIWLVFGIMSGIRKYFTYPVSTVVEFNYVETIDFPAVTFCNYNQFQDLNWRLMILYFNRCLKLARGPAGNQNEHSGRAVSGHLRILLALVVKQGVDIDWDYHDSLYNDNHWNMTEVAITSGHQLEDMLLSCTWNRGEACGPQNFTTTITDFGICFTFNGDRDSGRRLTVSQAGASQGLRLRLSAEQDEYYWGYYTAAGFKLFVHPQGEFPLVDQLGVSFSPVSRPPLELVMSLLTSNMMSSEADSDKSLPTPYKSNCSDAKLQYSLNYSTEACWFECEAKIVTEFCGCRYYKYPDKIIFPLLGPVPLCSPRQIVQCVLPAQDSFSVLNIQCDCPVSCMHESYDIKISLALWPSDFETEEVSKYYNHTKEFIRSNYLEVNIFFDILGYQQILQVPSYDFLALQSDIGAYMGLLGGASVITIFEFLDCLLATISRRRRPVDLN</sequence>
<dbReference type="OrthoDB" id="6502088at2759"/>
<keyword evidence="2 11" id="KW-0813">Transport</keyword>
<dbReference type="GO" id="GO:0005886">
    <property type="term" value="C:plasma membrane"/>
    <property type="evidence" value="ECO:0007669"/>
    <property type="project" value="TreeGrafter"/>
</dbReference>
<keyword evidence="4 11" id="KW-0812">Transmembrane</keyword>
<evidence type="ECO:0000256" key="12">
    <source>
        <dbReference type="SAM" id="Phobius"/>
    </source>
</evidence>
<proteinExistence type="inferred from homology"/>
<comment type="caution">
    <text evidence="13">The sequence shown here is derived from an EMBL/GenBank/DDBJ whole genome shotgun (WGS) entry which is preliminary data.</text>
</comment>
<keyword evidence="10 11" id="KW-0407">Ion channel</keyword>
<keyword evidence="9 11" id="KW-0739">Sodium transport</keyword>
<dbReference type="Gene3D" id="1.10.287.820">
    <property type="entry name" value="Acid-sensing ion channel domain"/>
    <property type="match status" value="1"/>
</dbReference>
<evidence type="ECO:0000256" key="4">
    <source>
        <dbReference type="ARBA" id="ARBA00022692"/>
    </source>
</evidence>
<keyword evidence="8 12" id="KW-0472">Membrane</keyword>
<dbReference type="GO" id="GO:0015280">
    <property type="term" value="F:ligand-gated sodium channel activity"/>
    <property type="evidence" value="ECO:0007669"/>
    <property type="project" value="TreeGrafter"/>
</dbReference>
<reference evidence="13 14" key="1">
    <citation type="journal article" date="2017" name="PLoS Biol.">
        <title>The sea cucumber genome provides insights into morphological evolution and visceral regeneration.</title>
        <authorList>
            <person name="Zhang X."/>
            <person name="Sun L."/>
            <person name="Yuan J."/>
            <person name="Sun Y."/>
            <person name="Gao Y."/>
            <person name="Zhang L."/>
            <person name="Li S."/>
            <person name="Dai H."/>
            <person name="Hamel J.F."/>
            <person name="Liu C."/>
            <person name="Yu Y."/>
            <person name="Liu S."/>
            <person name="Lin W."/>
            <person name="Guo K."/>
            <person name="Jin S."/>
            <person name="Xu P."/>
            <person name="Storey K.B."/>
            <person name="Huan P."/>
            <person name="Zhang T."/>
            <person name="Zhou Y."/>
            <person name="Zhang J."/>
            <person name="Lin C."/>
            <person name="Li X."/>
            <person name="Xing L."/>
            <person name="Huo D."/>
            <person name="Sun M."/>
            <person name="Wang L."/>
            <person name="Mercier A."/>
            <person name="Li F."/>
            <person name="Yang H."/>
            <person name="Xiang J."/>
        </authorList>
    </citation>
    <scope>NUCLEOTIDE SEQUENCE [LARGE SCALE GENOMIC DNA]</scope>
    <source>
        <strain evidence="13">Shaxun</strain>
        <tissue evidence="13">Muscle</tissue>
    </source>
</reference>
<protein>
    <submittedName>
        <fullName evidence="13">Putative acid-sensing ion channel 1-like</fullName>
    </submittedName>
</protein>
<dbReference type="AlphaFoldDB" id="A0A2G8LG86"/>
<evidence type="ECO:0000256" key="5">
    <source>
        <dbReference type="ARBA" id="ARBA00022989"/>
    </source>
</evidence>
<keyword evidence="14" id="KW-1185">Reference proteome</keyword>
<dbReference type="Pfam" id="PF00858">
    <property type="entry name" value="ASC"/>
    <property type="match status" value="1"/>
</dbReference>
<dbReference type="InterPro" id="IPR001873">
    <property type="entry name" value="ENaC"/>
</dbReference>
<dbReference type="EMBL" id="MRZV01000087">
    <property type="protein sequence ID" value="PIK59261.1"/>
    <property type="molecule type" value="Genomic_DNA"/>
</dbReference>
<evidence type="ECO:0000256" key="9">
    <source>
        <dbReference type="ARBA" id="ARBA00023201"/>
    </source>
</evidence>
<dbReference type="PANTHER" id="PTHR11690">
    <property type="entry name" value="AMILORIDE-SENSITIVE SODIUM CHANNEL-RELATED"/>
    <property type="match status" value="1"/>
</dbReference>
<keyword evidence="3 11" id="KW-0894">Sodium channel</keyword>
<evidence type="ECO:0000256" key="10">
    <source>
        <dbReference type="ARBA" id="ARBA00023303"/>
    </source>
</evidence>
<evidence type="ECO:0000313" key="13">
    <source>
        <dbReference type="EMBL" id="PIK59261.1"/>
    </source>
</evidence>
<evidence type="ECO:0000256" key="11">
    <source>
        <dbReference type="RuleBase" id="RU000679"/>
    </source>
</evidence>
<dbReference type="STRING" id="307972.A0A2G8LG86"/>
<evidence type="ECO:0000256" key="2">
    <source>
        <dbReference type="ARBA" id="ARBA00022448"/>
    </source>
</evidence>
<dbReference type="Proteomes" id="UP000230750">
    <property type="component" value="Unassembled WGS sequence"/>
</dbReference>
<comment type="similarity">
    <text evidence="11">Belongs to the amiloride-sensitive sodium channel (TC 1.A.6) family.</text>
</comment>
<keyword evidence="6" id="KW-0915">Sodium</keyword>
<evidence type="ECO:0000256" key="6">
    <source>
        <dbReference type="ARBA" id="ARBA00023053"/>
    </source>
</evidence>
<name>A0A2G8LG86_STIJA</name>